<dbReference type="GO" id="GO:0032259">
    <property type="term" value="P:methylation"/>
    <property type="evidence" value="ECO:0007669"/>
    <property type="project" value="UniProtKB-KW"/>
</dbReference>
<comment type="similarity">
    <text evidence="6">Belongs to the class I-like SAM-binding methyltransferase superfamily. C5-methyltransferase family.</text>
</comment>
<dbReference type="GO" id="GO:0009307">
    <property type="term" value="P:DNA restriction-modification system"/>
    <property type="evidence" value="ECO:0007669"/>
    <property type="project" value="UniProtKB-KW"/>
</dbReference>
<dbReference type="SUPFAM" id="SSF53335">
    <property type="entry name" value="S-adenosyl-L-methionine-dependent methyltransferases"/>
    <property type="match status" value="1"/>
</dbReference>
<proteinExistence type="inferred from homology"/>
<feature type="active site" evidence="6">
    <location>
        <position position="74"/>
    </location>
</feature>
<gene>
    <name evidence="8" type="ORF">ACM01_33980</name>
</gene>
<dbReference type="InterPro" id="IPR029063">
    <property type="entry name" value="SAM-dependent_MTases_sf"/>
</dbReference>
<name>A0A0J7Z153_STRVR</name>
<sequence length="398" mass="42010">MSAALPVLDLFAGPGGWSEGLHTLGLRDVGIEIDPAACATRAAAGHTTIRADVAAYPTAPLRGKVAGLIASPPCQTFSAAGRRAGHDDMDLCHQGLDDLARGNDTRSVLHTACSDPRSLLVVEPLRYALDLRPDWIALEEVPAVAPLFAHVAGILRGLGYSVWTGVLNAADYGVPQTRRRAFLLASRTRTATPPEPTHAKNPGPDTLFGPAPAPWVTMADALGWGATDRPTPTVTAGGGKNGGPEPFPTSARKALMDAQRRGSWILHTNRNQMPDGSRQTTDPHSAPAPTFTAKAGGQWVLRHSNRRNATVRRADEPAATLLFARASNDVSWEKHGSAGPESVRITVHEAAALQSFPIGYPFQGTKTRQFEQIGNAVPPLLASAALRPLVPAALEVAA</sequence>
<feature type="compositionally biased region" description="Polar residues" evidence="7">
    <location>
        <begin position="269"/>
        <end position="283"/>
    </location>
</feature>
<protein>
    <recommendedName>
        <fullName evidence="1">DNA (cytosine-5-)-methyltransferase</fullName>
        <ecNumber evidence="1">2.1.1.37</ecNumber>
    </recommendedName>
</protein>
<dbReference type="EC" id="2.1.1.37" evidence="1"/>
<dbReference type="PANTHER" id="PTHR10629">
    <property type="entry name" value="CYTOSINE-SPECIFIC METHYLTRANSFERASE"/>
    <property type="match status" value="1"/>
</dbReference>
<comment type="caution">
    <text evidence="8">The sequence shown here is derived from an EMBL/GenBank/DDBJ whole genome shotgun (WGS) entry which is preliminary data.</text>
</comment>
<dbReference type="InterPro" id="IPR050390">
    <property type="entry name" value="C5-Methyltransferase"/>
</dbReference>
<dbReference type="PROSITE" id="PS51679">
    <property type="entry name" value="SAM_MT_C5"/>
    <property type="match status" value="1"/>
</dbReference>
<keyword evidence="4 6" id="KW-0949">S-adenosyl-L-methionine</keyword>
<dbReference type="InterPro" id="IPR001525">
    <property type="entry name" value="C5_MeTfrase"/>
</dbReference>
<dbReference type="EMBL" id="LFNT01000056">
    <property type="protein sequence ID" value="KMS69711.1"/>
    <property type="molecule type" value="Genomic_DNA"/>
</dbReference>
<evidence type="ECO:0000256" key="3">
    <source>
        <dbReference type="ARBA" id="ARBA00022679"/>
    </source>
</evidence>
<evidence type="ECO:0000256" key="1">
    <source>
        <dbReference type="ARBA" id="ARBA00011975"/>
    </source>
</evidence>
<keyword evidence="2 6" id="KW-0489">Methyltransferase</keyword>
<dbReference type="Proteomes" id="UP000037432">
    <property type="component" value="Unassembled WGS sequence"/>
</dbReference>
<dbReference type="PATRIC" id="fig|1938.3.peg.7084"/>
<evidence type="ECO:0000256" key="2">
    <source>
        <dbReference type="ARBA" id="ARBA00022603"/>
    </source>
</evidence>
<evidence type="ECO:0000256" key="4">
    <source>
        <dbReference type="ARBA" id="ARBA00022691"/>
    </source>
</evidence>
<organism evidence="8 9">
    <name type="scientific">Streptomyces viridochromogenes</name>
    <dbReference type="NCBI Taxonomy" id="1938"/>
    <lineage>
        <taxon>Bacteria</taxon>
        <taxon>Bacillati</taxon>
        <taxon>Actinomycetota</taxon>
        <taxon>Actinomycetes</taxon>
        <taxon>Kitasatosporales</taxon>
        <taxon>Streptomycetaceae</taxon>
        <taxon>Streptomyces</taxon>
    </lineage>
</organism>
<keyword evidence="3 6" id="KW-0808">Transferase</keyword>
<evidence type="ECO:0000256" key="7">
    <source>
        <dbReference type="SAM" id="MobiDB-lite"/>
    </source>
</evidence>
<dbReference type="GO" id="GO:0003677">
    <property type="term" value="F:DNA binding"/>
    <property type="evidence" value="ECO:0007669"/>
    <property type="project" value="TreeGrafter"/>
</dbReference>
<reference evidence="8 9" key="1">
    <citation type="submission" date="2015-06" db="EMBL/GenBank/DDBJ databases">
        <authorList>
            <person name="Ju K.-S."/>
            <person name="Doroghazi J.R."/>
            <person name="Metcalf W.W."/>
        </authorList>
    </citation>
    <scope>NUCLEOTIDE SEQUENCE [LARGE SCALE GENOMIC DNA]</scope>
    <source>
        <strain evidence="8 9">NRRL 3414</strain>
    </source>
</reference>
<dbReference type="PRINTS" id="PR00105">
    <property type="entry name" value="C5METTRFRASE"/>
</dbReference>
<dbReference type="Gene3D" id="3.40.50.150">
    <property type="entry name" value="Vaccinia Virus protein VP39"/>
    <property type="match status" value="1"/>
</dbReference>
<dbReference type="RefSeq" id="WP_048585270.1">
    <property type="nucleotide sequence ID" value="NZ_LFNT01000056.1"/>
</dbReference>
<evidence type="ECO:0000256" key="5">
    <source>
        <dbReference type="ARBA" id="ARBA00022747"/>
    </source>
</evidence>
<accession>A0A0J7Z153</accession>
<dbReference type="PANTHER" id="PTHR10629:SF52">
    <property type="entry name" value="DNA (CYTOSINE-5)-METHYLTRANSFERASE 1"/>
    <property type="match status" value="1"/>
</dbReference>
<dbReference type="Pfam" id="PF00145">
    <property type="entry name" value="DNA_methylase"/>
    <property type="match status" value="2"/>
</dbReference>
<evidence type="ECO:0000256" key="6">
    <source>
        <dbReference type="PROSITE-ProRule" id="PRU01016"/>
    </source>
</evidence>
<evidence type="ECO:0000313" key="8">
    <source>
        <dbReference type="EMBL" id="KMS69711.1"/>
    </source>
</evidence>
<dbReference type="Gene3D" id="3.90.120.10">
    <property type="entry name" value="DNA Methylase, subunit A, domain 2"/>
    <property type="match status" value="1"/>
</dbReference>
<keyword evidence="5" id="KW-0680">Restriction system</keyword>
<feature type="region of interest" description="Disordered" evidence="7">
    <location>
        <begin position="269"/>
        <end position="291"/>
    </location>
</feature>
<dbReference type="OrthoDB" id="9813719at2"/>
<dbReference type="GO" id="GO:0003886">
    <property type="term" value="F:DNA (cytosine-5-)-methyltransferase activity"/>
    <property type="evidence" value="ECO:0007669"/>
    <property type="project" value="UniProtKB-EC"/>
</dbReference>
<dbReference type="GO" id="GO:0044027">
    <property type="term" value="P:negative regulation of gene expression via chromosomal CpG island methylation"/>
    <property type="evidence" value="ECO:0007669"/>
    <property type="project" value="TreeGrafter"/>
</dbReference>
<dbReference type="AlphaFoldDB" id="A0A0J7Z153"/>
<evidence type="ECO:0000313" key="9">
    <source>
        <dbReference type="Proteomes" id="UP000037432"/>
    </source>
</evidence>